<feature type="transmembrane region" description="Helical" evidence="7">
    <location>
        <begin position="120"/>
        <end position="143"/>
    </location>
</feature>
<evidence type="ECO:0000256" key="1">
    <source>
        <dbReference type="ARBA" id="ARBA00004141"/>
    </source>
</evidence>
<gene>
    <name evidence="10" type="ORF">CJU94_36825</name>
</gene>
<keyword evidence="6 7" id="KW-0472">Membrane</keyword>
<evidence type="ECO:0000256" key="2">
    <source>
        <dbReference type="ARBA" id="ARBA00008114"/>
    </source>
</evidence>
<dbReference type="AlphaFoldDB" id="A0A248VXQ8"/>
<feature type="domain" description="Cation efflux protein transmembrane" evidence="8">
    <location>
        <begin position="20"/>
        <end position="213"/>
    </location>
</feature>
<dbReference type="InterPro" id="IPR027470">
    <property type="entry name" value="Cation_efflux_CTD"/>
</dbReference>
<keyword evidence="5 7" id="KW-1133">Transmembrane helix</keyword>
<keyword evidence="3" id="KW-0813">Transport</keyword>
<evidence type="ECO:0000313" key="10">
    <source>
        <dbReference type="EMBL" id="ASW03757.1"/>
    </source>
</evidence>
<evidence type="ECO:0000259" key="8">
    <source>
        <dbReference type="Pfam" id="PF01545"/>
    </source>
</evidence>
<comment type="subcellular location">
    <subcellularLocation>
        <location evidence="1">Membrane</location>
        <topology evidence="1">Multi-pass membrane protein</topology>
    </subcellularLocation>
</comment>
<dbReference type="Pfam" id="PF01545">
    <property type="entry name" value="Cation_efflux"/>
    <property type="match status" value="1"/>
</dbReference>
<evidence type="ECO:0000259" key="9">
    <source>
        <dbReference type="Pfam" id="PF16916"/>
    </source>
</evidence>
<protein>
    <submittedName>
        <fullName evidence="10">Cation-efflux pump</fullName>
    </submittedName>
</protein>
<dbReference type="KEGG" id="parb:CJU94_36825"/>
<dbReference type="Gene3D" id="3.30.70.1350">
    <property type="entry name" value="Cation efflux protein, cytoplasmic domain"/>
    <property type="match status" value="1"/>
</dbReference>
<dbReference type="InterPro" id="IPR050291">
    <property type="entry name" value="CDF_Transporter"/>
</dbReference>
<dbReference type="SUPFAM" id="SSF160240">
    <property type="entry name" value="Cation efflux protein cytoplasmic domain-like"/>
    <property type="match status" value="1"/>
</dbReference>
<dbReference type="GO" id="GO:0008324">
    <property type="term" value="F:monoatomic cation transmembrane transporter activity"/>
    <property type="evidence" value="ECO:0007669"/>
    <property type="project" value="InterPro"/>
</dbReference>
<dbReference type="InterPro" id="IPR036837">
    <property type="entry name" value="Cation_efflux_CTD_sf"/>
</dbReference>
<keyword evidence="4 7" id="KW-0812">Transmembrane</keyword>
<proteinExistence type="inferred from homology"/>
<evidence type="ECO:0000256" key="5">
    <source>
        <dbReference type="ARBA" id="ARBA00022989"/>
    </source>
</evidence>
<dbReference type="EMBL" id="CP022992">
    <property type="protein sequence ID" value="ASW03757.1"/>
    <property type="molecule type" value="Genomic_DNA"/>
</dbReference>
<feature type="transmembrane region" description="Helical" evidence="7">
    <location>
        <begin position="20"/>
        <end position="40"/>
    </location>
</feature>
<keyword evidence="11" id="KW-1185">Reference proteome</keyword>
<dbReference type="InterPro" id="IPR058533">
    <property type="entry name" value="Cation_efflux_TM"/>
</dbReference>
<reference evidence="10 11" key="1">
    <citation type="submission" date="2017-08" db="EMBL/GenBank/DDBJ databases">
        <title>Identification and genetic characteristics of simultaneous BTEX- and naphthalene-degrading Paraburkholderia sp. BN5 isolated from petroleum-contaminated soil.</title>
        <authorList>
            <person name="Lee Y."/>
            <person name="Jeon C.O."/>
        </authorList>
    </citation>
    <scope>NUCLEOTIDE SEQUENCE [LARGE SCALE GENOMIC DNA]</scope>
    <source>
        <strain evidence="10 11">BN5</strain>
        <plasmid evidence="10 11">pBN2</plasmid>
    </source>
</reference>
<evidence type="ECO:0000256" key="6">
    <source>
        <dbReference type="ARBA" id="ARBA00023136"/>
    </source>
</evidence>
<evidence type="ECO:0000256" key="4">
    <source>
        <dbReference type="ARBA" id="ARBA00022692"/>
    </source>
</evidence>
<dbReference type="Pfam" id="PF16916">
    <property type="entry name" value="ZT_dimer"/>
    <property type="match status" value="1"/>
</dbReference>
<evidence type="ECO:0000313" key="11">
    <source>
        <dbReference type="Proteomes" id="UP000215158"/>
    </source>
</evidence>
<name>A0A248VXQ8_9BURK</name>
<accession>A0A248VXQ8</accession>
<comment type="similarity">
    <text evidence="2">Belongs to the cation diffusion facilitator (CDF) transporter (TC 2.A.4) family.</text>
</comment>
<dbReference type="PANTHER" id="PTHR43840">
    <property type="entry name" value="MITOCHONDRIAL METAL TRANSPORTER 1-RELATED"/>
    <property type="match status" value="1"/>
</dbReference>
<dbReference type="PANTHER" id="PTHR43840:SF15">
    <property type="entry name" value="MITOCHONDRIAL METAL TRANSPORTER 1-RELATED"/>
    <property type="match status" value="1"/>
</dbReference>
<geneLocation type="plasmid" evidence="10 11">
    <name>pBN2</name>
</geneLocation>
<keyword evidence="10" id="KW-0614">Plasmid</keyword>
<dbReference type="NCBIfam" id="TIGR01297">
    <property type="entry name" value="CDF"/>
    <property type="match status" value="1"/>
</dbReference>
<dbReference type="Proteomes" id="UP000215158">
    <property type="component" value="Plasmid pBN2"/>
</dbReference>
<organism evidence="10 11">
    <name type="scientific">Paraburkholderia aromaticivorans</name>
    <dbReference type="NCBI Taxonomy" id="2026199"/>
    <lineage>
        <taxon>Bacteria</taxon>
        <taxon>Pseudomonadati</taxon>
        <taxon>Pseudomonadota</taxon>
        <taxon>Betaproteobacteria</taxon>
        <taxon>Burkholderiales</taxon>
        <taxon>Burkholderiaceae</taxon>
        <taxon>Paraburkholderia</taxon>
    </lineage>
</organism>
<sequence length="315" mass="33991">MSVKDSIEANHHAAAQRSTMVSVCVNLLLSLAQIIVGVFARSQALLSDGVHSLSDLISDFVVLFASQQSRKGPDDDHPYGHRRFENAASFFLGLLLLAVGVGMLWTAVVKFRNPGAIPRVHVAALWVASVALVAKELLFRYMLAVARRVRSSMLAANAWHARSDAASSLVAAVGIVGSLLGYPILDPVAALIVGVMVTRMGAKFAWAALNDLMDRAADEDEVAAIRETLAAMPGIAGFHDLRTRKMGDMIAVDVHLEVNAGLSLVEAHDISTAVQRVLVEKHPVLNVMTHIDPVHEPAPGEMNVYRHEHRLNLSS</sequence>
<dbReference type="OrthoDB" id="9806522at2"/>
<dbReference type="Gene3D" id="1.20.1510.10">
    <property type="entry name" value="Cation efflux protein transmembrane domain"/>
    <property type="match status" value="1"/>
</dbReference>
<dbReference type="SUPFAM" id="SSF161111">
    <property type="entry name" value="Cation efflux protein transmembrane domain-like"/>
    <property type="match status" value="1"/>
</dbReference>
<dbReference type="InterPro" id="IPR027469">
    <property type="entry name" value="Cation_efflux_TMD_sf"/>
</dbReference>
<dbReference type="RefSeq" id="WP_095423529.1">
    <property type="nucleotide sequence ID" value="NZ_CP022992.1"/>
</dbReference>
<dbReference type="InterPro" id="IPR002524">
    <property type="entry name" value="Cation_efflux"/>
</dbReference>
<feature type="domain" description="Cation efflux protein cytoplasmic" evidence="9">
    <location>
        <begin position="218"/>
        <end position="293"/>
    </location>
</feature>
<evidence type="ECO:0000256" key="7">
    <source>
        <dbReference type="SAM" id="Phobius"/>
    </source>
</evidence>
<feature type="transmembrane region" description="Helical" evidence="7">
    <location>
        <begin position="87"/>
        <end position="108"/>
    </location>
</feature>
<evidence type="ECO:0000256" key="3">
    <source>
        <dbReference type="ARBA" id="ARBA00022448"/>
    </source>
</evidence>
<dbReference type="GO" id="GO:0016020">
    <property type="term" value="C:membrane"/>
    <property type="evidence" value="ECO:0007669"/>
    <property type="project" value="UniProtKB-SubCell"/>
</dbReference>
<dbReference type="FunFam" id="1.20.1510.10:FF:000006">
    <property type="entry name" value="Divalent cation efflux transporter"/>
    <property type="match status" value="1"/>
</dbReference>